<evidence type="ECO:0000256" key="2">
    <source>
        <dbReference type="SAM" id="SignalP"/>
    </source>
</evidence>
<sequence>MQPPIINIFIAFLVFGMLNASGRDDDPFESYCYRKVKGVKETIVKCEKEFPYQSGNMTDVCRNGNKIVNCFYATVAKCSEKVALQMIKYVKDYLIVYAHFEPLCNVTRGHLMHEYLSDNDTVDVPPSTTSNQDSSAKASSDSSSTTALPSTPSTVNSPPVSSNTSDSSTMAHTNFSTGGNSDKSNDTSTHPDSSTTATTISLAQLAAIWLISITVSSHMSTVKSMQFSVLIFV</sequence>
<feature type="region of interest" description="Disordered" evidence="1">
    <location>
        <begin position="122"/>
        <end position="195"/>
    </location>
</feature>
<dbReference type="Proteomes" id="UP001201812">
    <property type="component" value="Unassembled WGS sequence"/>
</dbReference>
<organism evidence="3 4">
    <name type="scientific">Ditylenchus destructor</name>
    <dbReference type="NCBI Taxonomy" id="166010"/>
    <lineage>
        <taxon>Eukaryota</taxon>
        <taxon>Metazoa</taxon>
        <taxon>Ecdysozoa</taxon>
        <taxon>Nematoda</taxon>
        <taxon>Chromadorea</taxon>
        <taxon>Rhabditida</taxon>
        <taxon>Tylenchina</taxon>
        <taxon>Tylenchomorpha</taxon>
        <taxon>Sphaerularioidea</taxon>
        <taxon>Anguinidae</taxon>
        <taxon>Anguininae</taxon>
        <taxon>Ditylenchus</taxon>
    </lineage>
</organism>
<keyword evidence="2" id="KW-0732">Signal</keyword>
<feature type="compositionally biased region" description="Low complexity" evidence="1">
    <location>
        <begin position="129"/>
        <end position="169"/>
    </location>
</feature>
<name>A0AAD4R4U4_9BILA</name>
<comment type="caution">
    <text evidence="3">The sequence shown here is derived from an EMBL/GenBank/DDBJ whole genome shotgun (WGS) entry which is preliminary data.</text>
</comment>
<evidence type="ECO:0000313" key="3">
    <source>
        <dbReference type="EMBL" id="KAI1710005.1"/>
    </source>
</evidence>
<keyword evidence="4" id="KW-1185">Reference proteome</keyword>
<feature type="signal peptide" evidence="2">
    <location>
        <begin position="1"/>
        <end position="22"/>
    </location>
</feature>
<feature type="chain" id="PRO_5042055755" evidence="2">
    <location>
        <begin position="23"/>
        <end position="233"/>
    </location>
</feature>
<evidence type="ECO:0000256" key="1">
    <source>
        <dbReference type="SAM" id="MobiDB-lite"/>
    </source>
</evidence>
<proteinExistence type="predicted"/>
<dbReference type="AlphaFoldDB" id="A0AAD4R4U4"/>
<evidence type="ECO:0000313" key="4">
    <source>
        <dbReference type="Proteomes" id="UP001201812"/>
    </source>
</evidence>
<gene>
    <name evidence="3" type="ORF">DdX_11017</name>
</gene>
<accession>A0AAD4R4U4</accession>
<protein>
    <submittedName>
        <fullName evidence="3">Uncharacterized protein</fullName>
    </submittedName>
</protein>
<dbReference type="EMBL" id="JAKKPZ010000028">
    <property type="protein sequence ID" value="KAI1710005.1"/>
    <property type="molecule type" value="Genomic_DNA"/>
</dbReference>
<feature type="compositionally biased region" description="Polar residues" evidence="1">
    <location>
        <begin position="170"/>
        <end position="195"/>
    </location>
</feature>
<reference evidence="3" key="1">
    <citation type="submission" date="2022-01" db="EMBL/GenBank/DDBJ databases">
        <title>Genome Sequence Resource for Two Populations of Ditylenchus destructor, the Migratory Endoparasitic Phytonematode.</title>
        <authorList>
            <person name="Zhang H."/>
            <person name="Lin R."/>
            <person name="Xie B."/>
        </authorList>
    </citation>
    <scope>NUCLEOTIDE SEQUENCE</scope>
    <source>
        <strain evidence="3">BazhouSP</strain>
    </source>
</reference>